<feature type="transmembrane region" description="Helical" evidence="1">
    <location>
        <begin position="863"/>
        <end position="883"/>
    </location>
</feature>
<dbReference type="RefSeq" id="WP_203911815.1">
    <property type="nucleotide sequence ID" value="NZ_BONY01000044.1"/>
</dbReference>
<accession>A0A8J3QEC3</accession>
<feature type="transmembrane region" description="Helical" evidence="1">
    <location>
        <begin position="913"/>
        <end position="937"/>
    </location>
</feature>
<feature type="transmembrane region" description="Helical" evidence="1">
    <location>
        <begin position="437"/>
        <end position="457"/>
    </location>
</feature>
<reference evidence="2" key="1">
    <citation type="submission" date="2021-01" db="EMBL/GenBank/DDBJ databases">
        <title>Whole genome shotgun sequence of Rhizocola hellebori NBRC 109834.</title>
        <authorList>
            <person name="Komaki H."/>
            <person name="Tamura T."/>
        </authorList>
    </citation>
    <scope>NUCLEOTIDE SEQUENCE</scope>
    <source>
        <strain evidence="2">NBRC 109834</strain>
    </source>
</reference>
<organism evidence="2 3">
    <name type="scientific">Rhizocola hellebori</name>
    <dbReference type="NCBI Taxonomy" id="1392758"/>
    <lineage>
        <taxon>Bacteria</taxon>
        <taxon>Bacillati</taxon>
        <taxon>Actinomycetota</taxon>
        <taxon>Actinomycetes</taxon>
        <taxon>Micromonosporales</taxon>
        <taxon>Micromonosporaceae</taxon>
        <taxon>Rhizocola</taxon>
    </lineage>
</organism>
<feature type="transmembrane region" description="Helical" evidence="1">
    <location>
        <begin position="943"/>
        <end position="964"/>
    </location>
</feature>
<keyword evidence="1" id="KW-0472">Membrane</keyword>
<evidence type="ECO:0000313" key="3">
    <source>
        <dbReference type="Proteomes" id="UP000612899"/>
    </source>
</evidence>
<keyword evidence="1" id="KW-0812">Transmembrane</keyword>
<sequence>MLRLVLAALRYRGGATLALFLLGVVAVAAGVAVPLYTMAADRFAVESEFRHAAPVDRSIAITSQTPVIDSVEYSLQTLVTEVRESAPQQELTAITGILNRGIALDSTQELWSASPLAVRPGACEHVRMTGKCPEAANEALVSTSTLSRLGLSGLDGEFRYNLAGSPEPLILRVVGSYEPELNTDRDSFWAGRPQLVPQPLRVANPVFTPIQTFETADVESIYATVDLVITGPDWPYEQLGDLRIDMTKAAAENGYELNDGLPFLLRNIQQARDRLRISAPLGAVTLLLLALAILILAAGHLARGRQRENALGVLRGTLGRHRFFLMRGPTLVVLLIGAPFGAAAGWLLVRALTLTVFGDEGPLPMSWQALAAGGVVLFLAMVGVVATERSRRSGPLLEALRGVPPRQRRTGLILDFVVAALALAAIGQTLFGEQNTTSAGVALAAPILAAVTLGLLATRLVRPTATLLGGARLRRGRLVSGLAAIQLARRPGAAQVVALVVICVALVGLTADAWDRTAREATAQAVAQLGAQQVLTVAAESRPALLAATHKADPEGKWAMAVSRARLGHGRTMIAVDTARLGVASGYDTAQLLRQLHPPVNAPIVVQGTGLVLETTLLEAVAPTPVTAVLLGPDGATVTATALIAAQAGDQAVEIPVPACAKGCRLAWFSFERSPDEIQLKGLRQSGPDKVLLTGPAMASAARWRASFDLASEVTITAKDDTVSLRYRPADTRRISRDIRLQVADAPLPLPVAVVGPRELEETQEMSADSLFTGVERPIAVVRTFDSLAGVPADGVLVDLEYTDRIADSVDNAAELQVWLGPAAPDDAIDRLQAAGLVLVRADSVAERAARGRLSGDGLGLRLQLIAAALAVALALLAILVLADTDRRNRVAELVSLREQGLSWHRVRRVAHAGYLGVVVAALPVALVACAVAWWLAKAHLSLFSVAPPLLATALVMMAAAWWADHRVARAVAAPGLTAEAGQ</sequence>
<feature type="transmembrane region" description="Helical" evidence="1">
    <location>
        <begin position="323"/>
        <end position="349"/>
    </location>
</feature>
<comment type="caution">
    <text evidence="2">The sequence shown here is derived from an EMBL/GenBank/DDBJ whole genome shotgun (WGS) entry which is preliminary data.</text>
</comment>
<proteinExistence type="predicted"/>
<protein>
    <recommendedName>
        <fullName evidence="4">FtsX-like permease family protein</fullName>
    </recommendedName>
</protein>
<feature type="transmembrane region" description="Helical" evidence="1">
    <location>
        <begin position="281"/>
        <end position="302"/>
    </location>
</feature>
<keyword evidence="1" id="KW-1133">Transmembrane helix</keyword>
<evidence type="ECO:0008006" key="4">
    <source>
        <dbReference type="Google" id="ProtNLM"/>
    </source>
</evidence>
<feature type="transmembrane region" description="Helical" evidence="1">
    <location>
        <begin position="411"/>
        <end position="431"/>
    </location>
</feature>
<feature type="transmembrane region" description="Helical" evidence="1">
    <location>
        <begin position="496"/>
        <end position="514"/>
    </location>
</feature>
<dbReference type="AlphaFoldDB" id="A0A8J3QEC3"/>
<keyword evidence="3" id="KW-1185">Reference proteome</keyword>
<gene>
    <name evidence="2" type="ORF">Rhe02_61120</name>
</gene>
<evidence type="ECO:0000256" key="1">
    <source>
        <dbReference type="SAM" id="Phobius"/>
    </source>
</evidence>
<name>A0A8J3QEC3_9ACTN</name>
<dbReference type="Proteomes" id="UP000612899">
    <property type="component" value="Unassembled WGS sequence"/>
</dbReference>
<dbReference type="EMBL" id="BONY01000044">
    <property type="protein sequence ID" value="GIH08045.1"/>
    <property type="molecule type" value="Genomic_DNA"/>
</dbReference>
<evidence type="ECO:0000313" key="2">
    <source>
        <dbReference type="EMBL" id="GIH08045.1"/>
    </source>
</evidence>
<feature type="transmembrane region" description="Helical" evidence="1">
    <location>
        <begin position="369"/>
        <end position="387"/>
    </location>
</feature>